<proteinExistence type="predicted"/>
<protein>
    <submittedName>
        <fullName evidence="1">Uncharacterized protein</fullName>
    </submittedName>
</protein>
<accession>A0ACB7TCU4</accession>
<reference evidence="1" key="1">
    <citation type="submission" date="2020-05" db="EMBL/GenBank/DDBJ databases">
        <title>Large-scale comparative analyses of tick genomes elucidate their genetic diversity and vector capacities.</title>
        <authorList>
            <person name="Jia N."/>
            <person name="Wang J."/>
            <person name="Shi W."/>
            <person name="Du L."/>
            <person name="Sun Y."/>
            <person name="Zhan W."/>
            <person name="Jiang J."/>
            <person name="Wang Q."/>
            <person name="Zhang B."/>
            <person name="Ji P."/>
            <person name="Sakyi L.B."/>
            <person name="Cui X."/>
            <person name="Yuan T."/>
            <person name="Jiang B."/>
            <person name="Yang W."/>
            <person name="Lam T.T.-Y."/>
            <person name="Chang Q."/>
            <person name="Ding S."/>
            <person name="Wang X."/>
            <person name="Zhu J."/>
            <person name="Ruan X."/>
            <person name="Zhao L."/>
            <person name="Wei J."/>
            <person name="Que T."/>
            <person name="Du C."/>
            <person name="Cheng J."/>
            <person name="Dai P."/>
            <person name="Han X."/>
            <person name="Huang E."/>
            <person name="Gao Y."/>
            <person name="Liu J."/>
            <person name="Shao H."/>
            <person name="Ye R."/>
            <person name="Li L."/>
            <person name="Wei W."/>
            <person name="Wang X."/>
            <person name="Wang C."/>
            <person name="Yang T."/>
            <person name="Huo Q."/>
            <person name="Li W."/>
            <person name="Guo W."/>
            <person name="Chen H."/>
            <person name="Zhou L."/>
            <person name="Ni X."/>
            <person name="Tian J."/>
            <person name="Zhou Y."/>
            <person name="Sheng Y."/>
            <person name="Liu T."/>
            <person name="Pan Y."/>
            <person name="Xia L."/>
            <person name="Li J."/>
            <person name="Zhao F."/>
            <person name="Cao W."/>
        </authorList>
    </citation>
    <scope>NUCLEOTIDE SEQUENCE</scope>
    <source>
        <strain evidence="1">Hyas-2018</strain>
    </source>
</reference>
<comment type="caution">
    <text evidence="1">The sequence shown here is derived from an EMBL/GenBank/DDBJ whole genome shotgun (WGS) entry which is preliminary data.</text>
</comment>
<sequence length="236" mass="25659">MATDPCKARHAVSFVAGTAALYGGVLQGTGGRRRATALKRAPGKHTRRDERSGRSVGERPTFFVLASKDAAPLLLGEKKEVTRPALLIEPERHQSAAHPEPNHQPGFIPTVGSYQVALLRNRRLAQSCFEETSHNLTTQRKGHGNTERSQENAHDLKSLHDSGGAWSRDLELVPTVTGHARMIRANENANTFKVIDPSSSITNPSQPQRDKDRSHKTSKASPDNDGKPKCVAAADV</sequence>
<evidence type="ECO:0000313" key="2">
    <source>
        <dbReference type="Proteomes" id="UP000821845"/>
    </source>
</evidence>
<gene>
    <name evidence="1" type="ORF">HPB50_009235</name>
</gene>
<evidence type="ECO:0000313" key="1">
    <source>
        <dbReference type="EMBL" id="KAH6942684.1"/>
    </source>
</evidence>
<organism evidence="1 2">
    <name type="scientific">Hyalomma asiaticum</name>
    <name type="common">Tick</name>
    <dbReference type="NCBI Taxonomy" id="266040"/>
    <lineage>
        <taxon>Eukaryota</taxon>
        <taxon>Metazoa</taxon>
        <taxon>Ecdysozoa</taxon>
        <taxon>Arthropoda</taxon>
        <taxon>Chelicerata</taxon>
        <taxon>Arachnida</taxon>
        <taxon>Acari</taxon>
        <taxon>Parasitiformes</taxon>
        <taxon>Ixodida</taxon>
        <taxon>Ixodoidea</taxon>
        <taxon>Ixodidae</taxon>
        <taxon>Hyalomminae</taxon>
        <taxon>Hyalomma</taxon>
    </lineage>
</organism>
<name>A0ACB7TCU4_HYAAI</name>
<dbReference type="EMBL" id="CM023490">
    <property type="protein sequence ID" value="KAH6942684.1"/>
    <property type="molecule type" value="Genomic_DNA"/>
</dbReference>
<dbReference type="Proteomes" id="UP000821845">
    <property type="component" value="Chromosome 10"/>
</dbReference>
<keyword evidence="2" id="KW-1185">Reference proteome</keyword>